<accession>A0A3E1NQ99</accession>
<keyword evidence="2" id="KW-1185">Reference proteome</keyword>
<gene>
    <name evidence="1" type="ORF">DXN05_03910</name>
</gene>
<proteinExistence type="predicted"/>
<sequence length="201" mass="23132">MQQVKQIFAPATEDVWIAFNYDYAELGRLTDYHVNIEQDHRVTSLDIDVHLGGSAEGGYETTILTAPLGHMGDYRFSIQPQDIFSDISHLLGSKHIKLGYPEFDKELFIKTNDTERTAQLFKDEFARKVFSVLSGYWFGINRNKKTGLYQLELRMQRGVTNTLLLWEIYYSFHEVLMGLTPDYDPAISLVNQEAMEEVAHA</sequence>
<evidence type="ECO:0000313" key="2">
    <source>
        <dbReference type="Proteomes" id="UP000261284"/>
    </source>
</evidence>
<name>A0A3E1NQ99_9BACT</name>
<dbReference type="Proteomes" id="UP000261284">
    <property type="component" value="Unassembled WGS sequence"/>
</dbReference>
<comment type="caution">
    <text evidence="1">The sequence shown here is derived from an EMBL/GenBank/DDBJ whole genome shotgun (WGS) entry which is preliminary data.</text>
</comment>
<dbReference type="RefSeq" id="WP_116845885.1">
    <property type="nucleotide sequence ID" value="NZ_QTJU01000001.1"/>
</dbReference>
<organism evidence="1 2">
    <name type="scientific">Deminuibacter soli</name>
    <dbReference type="NCBI Taxonomy" id="2291815"/>
    <lineage>
        <taxon>Bacteria</taxon>
        <taxon>Pseudomonadati</taxon>
        <taxon>Bacteroidota</taxon>
        <taxon>Chitinophagia</taxon>
        <taxon>Chitinophagales</taxon>
        <taxon>Chitinophagaceae</taxon>
        <taxon>Deminuibacter</taxon>
    </lineage>
</organism>
<protein>
    <submittedName>
        <fullName evidence="1">Uncharacterized protein</fullName>
    </submittedName>
</protein>
<dbReference type="OrthoDB" id="262374at2"/>
<reference evidence="1 2" key="1">
    <citation type="submission" date="2018-08" db="EMBL/GenBank/DDBJ databases">
        <title>Chitinophagaceae sp. K23C18032701, a novel bacterium isolated from forest soil.</title>
        <authorList>
            <person name="Wang C."/>
        </authorList>
    </citation>
    <scope>NUCLEOTIDE SEQUENCE [LARGE SCALE GENOMIC DNA]</scope>
    <source>
        <strain evidence="1 2">K23C18032701</strain>
    </source>
</reference>
<dbReference type="AlphaFoldDB" id="A0A3E1NQ99"/>
<evidence type="ECO:0000313" key="1">
    <source>
        <dbReference type="EMBL" id="RFM30129.1"/>
    </source>
</evidence>
<dbReference type="EMBL" id="QTJU01000001">
    <property type="protein sequence ID" value="RFM30129.1"/>
    <property type="molecule type" value="Genomic_DNA"/>
</dbReference>